<name>A0A9W6LU80_9HYPH</name>
<dbReference type="SUPFAM" id="SSF81665">
    <property type="entry name" value="Calcium ATPase, transmembrane domain M"/>
    <property type="match status" value="1"/>
</dbReference>
<feature type="transmembrane region" description="Helical" evidence="8">
    <location>
        <begin position="254"/>
        <end position="271"/>
    </location>
</feature>
<accession>A0A9W6LU80</accession>
<comment type="caution">
    <text evidence="10">The sequence shown here is derived from an EMBL/GenBank/DDBJ whole genome shotgun (WGS) entry which is preliminary data.</text>
</comment>
<evidence type="ECO:0000256" key="8">
    <source>
        <dbReference type="SAM" id="Phobius"/>
    </source>
</evidence>
<dbReference type="Pfam" id="PF08282">
    <property type="entry name" value="Hydrolase_3"/>
    <property type="match status" value="1"/>
</dbReference>
<dbReference type="InterPro" id="IPR044492">
    <property type="entry name" value="P_typ_ATPase_HD_dom"/>
</dbReference>
<protein>
    <submittedName>
        <fullName evidence="10">Calcium-transporting P-type ATPase, PMR1-type</fullName>
    </submittedName>
</protein>
<sequence length="919" mass="96230">MPQDLPHDRNAAHSWAIDETAARLEVSLATGLSTDEATARLAKYGRNELRRKEPRSITTIAAEQLISLPIAMLGASALLSLATGGIADAVMIAAVVAVNAGIATATERQAERTILGLANYAPQRTAVIRDGSRVMLDPSELTPGDVLLLGRGMLVPADARLLECDDFSVNEAALTGEAAPVHKDAQTVLSPAIGVPDRRNMVFRGTAITGGSGIALVTATGEETEIGRVQKLLGSVQPPETPIQRQLGDVGRELVLVNGLICAGVFGIGMLRGHGVVPTLRTAISLAVAAIPEGLPAVATTTLAVGVQDMRRRSVLVRKIDAVETLGAVEIVGLDKTGTLTENRMATGAVHVDNRFLHLHSGRLILDDESTGAAVVVRQLMEVAALCSEAVVTRAHDGLQIDGTPTEAALVETAIALGVEPVDLRLSAPVLASALRGDGRKRMTTLHQRVDGGRLLCVKGDPVEVLARCTTRQTSAGVKPLDEASRAVIFRANERMAGEALRVLGFAVGKDGGDPRDEQNLIWLGLAGLANPIRPSVGPALRRLHGAGVRPVMITGDQSATAFAIARNLDLNHGGELKVLEAGEIADLQPEVLAAIARQPNVFARVSPVDKLNIVKALQANGRIVAMTGDGVNDGPALRAADVGIAMGGEGSDVAREVADIVLATDDLDGIVEAIRLGRSTYANIRKVLRYLVSTNASETLAMLGAALAGSPDPFSPMQLLWLNLATDALPALALGIEAPESDILQKPPHDPKAPILGRDDFRRILREGAVMGGSALAAYFASGGLKGGARASTITFHGLILAQLLHGISSRSETRGLSAEFERRPNYALYNAIAASVGLQAAAQFVPVLRRFLNLAPLGATDLLGVGAIAVGSSLVNDILSRVDPWDRVSYPRSTISAGSTDDVQRDLYFGIGHGRAS</sequence>
<dbReference type="InterPro" id="IPR018303">
    <property type="entry name" value="ATPase_P-typ_P_site"/>
</dbReference>
<dbReference type="InterPro" id="IPR036412">
    <property type="entry name" value="HAD-like_sf"/>
</dbReference>
<dbReference type="GO" id="GO:0016887">
    <property type="term" value="F:ATP hydrolysis activity"/>
    <property type="evidence" value="ECO:0007669"/>
    <property type="project" value="InterPro"/>
</dbReference>
<dbReference type="Gene3D" id="3.40.1110.10">
    <property type="entry name" value="Calcium-transporting ATPase, cytoplasmic domain N"/>
    <property type="match status" value="1"/>
</dbReference>
<evidence type="ECO:0000256" key="2">
    <source>
        <dbReference type="ARBA" id="ARBA00022692"/>
    </source>
</evidence>
<evidence type="ECO:0000256" key="3">
    <source>
        <dbReference type="ARBA" id="ARBA00022741"/>
    </source>
</evidence>
<evidence type="ECO:0000313" key="11">
    <source>
        <dbReference type="Proteomes" id="UP001144323"/>
    </source>
</evidence>
<dbReference type="SFLD" id="SFLDG00002">
    <property type="entry name" value="C1.7:_P-type_atpase_like"/>
    <property type="match status" value="1"/>
</dbReference>
<dbReference type="Pfam" id="PF00122">
    <property type="entry name" value="E1-E2_ATPase"/>
    <property type="match status" value="1"/>
</dbReference>
<dbReference type="InterPro" id="IPR059000">
    <property type="entry name" value="ATPase_P-type_domA"/>
</dbReference>
<proteinExistence type="predicted"/>
<evidence type="ECO:0000256" key="6">
    <source>
        <dbReference type="ARBA" id="ARBA00022989"/>
    </source>
</evidence>
<dbReference type="SFLD" id="SFLDS00003">
    <property type="entry name" value="Haloacid_Dehalogenase"/>
    <property type="match status" value="1"/>
</dbReference>
<dbReference type="Pfam" id="PF00689">
    <property type="entry name" value="Cation_ATPase_C"/>
    <property type="match status" value="1"/>
</dbReference>
<evidence type="ECO:0000256" key="7">
    <source>
        <dbReference type="ARBA" id="ARBA00023136"/>
    </source>
</evidence>
<dbReference type="InterPro" id="IPR023298">
    <property type="entry name" value="ATPase_P-typ_TM_dom_sf"/>
</dbReference>
<dbReference type="Gene3D" id="2.70.150.10">
    <property type="entry name" value="Calcium-transporting ATPase, cytoplasmic transduction domain A"/>
    <property type="match status" value="1"/>
</dbReference>
<keyword evidence="4" id="KW-0067">ATP-binding</keyword>
<dbReference type="SUPFAM" id="SSF81660">
    <property type="entry name" value="Metal cation-transporting ATPase, ATP-binding domain N"/>
    <property type="match status" value="1"/>
</dbReference>
<dbReference type="Pfam" id="PF13246">
    <property type="entry name" value="Cation_ATPase"/>
    <property type="match status" value="1"/>
</dbReference>
<dbReference type="GO" id="GO:0016020">
    <property type="term" value="C:membrane"/>
    <property type="evidence" value="ECO:0007669"/>
    <property type="project" value="UniProtKB-SubCell"/>
</dbReference>
<dbReference type="PRINTS" id="PR00120">
    <property type="entry name" value="HATPASE"/>
</dbReference>
<keyword evidence="7 8" id="KW-0472">Membrane</keyword>
<dbReference type="AlphaFoldDB" id="A0A9W6LU80"/>
<keyword evidence="5" id="KW-1278">Translocase</keyword>
<dbReference type="InterPro" id="IPR006068">
    <property type="entry name" value="ATPase_P-typ_cation-transptr_C"/>
</dbReference>
<dbReference type="GO" id="GO:0005524">
    <property type="term" value="F:ATP binding"/>
    <property type="evidence" value="ECO:0007669"/>
    <property type="project" value="UniProtKB-KW"/>
</dbReference>
<dbReference type="InterPro" id="IPR023214">
    <property type="entry name" value="HAD_sf"/>
</dbReference>
<dbReference type="PANTHER" id="PTHR42861">
    <property type="entry name" value="CALCIUM-TRANSPORTING ATPASE"/>
    <property type="match status" value="1"/>
</dbReference>
<dbReference type="SFLD" id="SFLDF00027">
    <property type="entry name" value="p-type_atpase"/>
    <property type="match status" value="1"/>
</dbReference>
<feature type="transmembrane region" description="Helical" evidence="8">
    <location>
        <begin position="85"/>
        <end position="105"/>
    </location>
</feature>
<dbReference type="SMART" id="SM00831">
    <property type="entry name" value="Cation_ATPase_N"/>
    <property type="match status" value="1"/>
</dbReference>
<dbReference type="SUPFAM" id="SSF56784">
    <property type="entry name" value="HAD-like"/>
    <property type="match status" value="1"/>
</dbReference>
<feature type="domain" description="Cation-transporting P-type ATPase N-terminal" evidence="9">
    <location>
        <begin position="11"/>
        <end position="85"/>
    </location>
</feature>
<dbReference type="InterPro" id="IPR001757">
    <property type="entry name" value="P_typ_ATPase"/>
</dbReference>
<comment type="subcellular location">
    <subcellularLocation>
        <location evidence="1">Membrane</location>
        <topology evidence="1">Multi-pass membrane protein</topology>
    </subcellularLocation>
</comment>
<keyword evidence="6 8" id="KW-1133">Transmembrane helix</keyword>
<dbReference type="InterPro" id="IPR008250">
    <property type="entry name" value="ATPase_P-typ_transduc_dom_A_sf"/>
</dbReference>
<dbReference type="Gene3D" id="3.40.50.1000">
    <property type="entry name" value="HAD superfamily/HAD-like"/>
    <property type="match status" value="1"/>
</dbReference>
<dbReference type="Gene3D" id="1.20.1110.10">
    <property type="entry name" value="Calcium-transporting ATPase, transmembrane domain"/>
    <property type="match status" value="1"/>
</dbReference>
<evidence type="ECO:0000313" key="10">
    <source>
        <dbReference type="EMBL" id="GLI95378.1"/>
    </source>
</evidence>
<evidence type="ECO:0000259" key="9">
    <source>
        <dbReference type="SMART" id="SM00831"/>
    </source>
</evidence>
<dbReference type="Pfam" id="PF00690">
    <property type="entry name" value="Cation_ATPase_N"/>
    <property type="match status" value="1"/>
</dbReference>
<organism evidence="10 11">
    <name type="scientific">Methylocystis echinoides</name>
    <dbReference type="NCBI Taxonomy" id="29468"/>
    <lineage>
        <taxon>Bacteria</taxon>
        <taxon>Pseudomonadati</taxon>
        <taxon>Pseudomonadota</taxon>
        <taxon>Alphaproteobacteria</taxon>
        <taxon>Hyphomicrobiales</taxon>
        <taxon>Methylocystaceae</taxon>
        <taxon>Methylocystis</taxon>
    </lineage>
</organism>
<keyword evidence="11" id="KW-1185">Reference proteome</keyword>
<evidence type="ECO:0000256" key="5">
    <source>
        <dbReference type="ARBA" id="ARBA00022967"/>
    </source>
</evidence>
<dbReference type="PRINTS" id="PR00119">
    <property type="entry name" value="CATATPASE"/>
</dbReference>
<gene>
    <name evidence="10" type="ORF">LMG27198_43700</name>
</gene>
<reference evidence="10" key="1">
    <citation type="journal article" date="2023" name="Int. J. Syst. Evol. Microbiol.">
        <title>Methylocystis iwaonis sp. nov., a type II methane-oxidizing bacterium from surface soil of a rice paddy field in Japan, and emended description of the genus Methylocystis (ex Whittenbury et al. 1970) Bowman et al. 1993.</title>
        <authorList>
            <person name="Kaise H."/>
            <person name="Sawadogo J.B."/>
            <person name="Alam M.S."/>
            <person name="Ueno C."/>
            <person name="Dianou D."/>
            <person name="Shinjo R."/>
            <person name="Asakawa S."/>
        </authorList>
    </citation>
    <scope>NUCLEOTIDE SEQUENCE</scope>
    <source>
        <strain evidence="10">LMG27198</strain>
    </source>
</reference>
<evidence type="ECO:0000256" key="4">
    <source>
        <dbReference type="ARBA" id="ARBA00022840"/>
    </source>
</evidence>
<dbReference type="GO" id="GO:0015662">
    <property type="term" value="F:P-type ion transporter activity"/>
    <property type="evidence" value="ECO:0007669"/>
    <property type="project" value="UniProtKB-ARBA"/>
</dbReference>
<dbReference type="InterPro" id="IPR004014">
    <property type="entry name" value="ATPase_P-typ_cation-transptr_N"/>
</dbReference>
<dbReference type="EMBL" id="BSEC01000003">
    <property type="protein sequence ID" value="GLI95378.1"/>
    <property type="molecule type" value="Genomic_DNA"/>
</dbReference>
<evidence type="ECO:0000256" key="1">
    <source>
        <dbReference type="ARBA" id="ARBA00004141"/>
    </source>
</evidence>
<dbReference type="Proteomes" id="UP001144323">
    <property type="component" value="Unassembled WGS sequence"/>
</dbReference>
<keyword evidence="2 8" id="KW-0812">Transmembrane</keyword>
<dbReference type="NCBIfam" id="TIGR01494">
    <property type="entry name" value="ATPase_P-type"/>
    <property type="match status" value="2"/>
</dbReference>
<dbReference type="PROSITE" id="PS00154">
    <property type="entry name" value="ATPASE_E1_E2"/>
    <property type="match status" value="1"/>
</dbReference>
<keyword evidence="3" id="KW-0547">Nucleotide-binding</keyword>
<dbReference type="SUPFAM" id="SSF81653">
    <property type="entry name" value="Calcium ATPase, transduction domain A"/>
    <property type="match status" value="1"/>
</dbReference>
<dbReference type="InterPro" id="IPR023299">
    <property type="entry name" value="ATPase_P-typ_cyto_dom_N"/>
</dbReference>